<dbReference type="Proteomes" id="UP001056500">
    <property type="component" value="Chromosome"/>
</dbReference>
<dbReference type="EMBL" id="CP098755">
    <property type="protein sequence ID" value="USG64669.1"/>
    <property type="molecule type" value="Genomic_DNA"/>
</dbReference>
<dbReference type="NCBIfam" id="TIGR02532">
    <property type="entry name" value="IV_pilin_GFxxxE"/>
    <property type="match status" value="1"/>
</dbReference>
<feature type="transmembrane region" description="Helical" evidence="3">
    <location>
        <begin position="12"/>
        <end position="32"/>
    </location>
</feature>
<dbReference type="InterPro" id="IPR045584">
    <property type="entry name" value="Pilin-like"/>
</dbReference>
<keyword evidence="5" id="KW-1185">Reference proteome</keyword>
<dbReference type="RefSeq" id="WP_251871780.1">
    <property type="nucleotide sequence ID" value="NZ_CP098755.1"/>
</dbReference>
<dbReference type="Pfam" id="PF07963">
    <property type="entry name" value="N_methyl"/>
    <property type="match status" value="1"/>
</dbReference>
<sequence length="148" mass="16062">MFRRYLKDQRGLTLVELLAVVVILGIIAAIAIPSIGNIIENSRKDAHIANAQMLGEAARMAATTKGVATGTFTLEELQKEGLIGDIQVPGESGKNYDPKKSEVTIETDKNSKKLVTTVTLTADGRKKAFIDDIDISTLERANVHLEDN</sequence>
<evidence type="ECO:0000256" key="1">
    <source>
        <dbReference type="ARBA" id="ARBA00004241"/>
    </source>
</evidence>
<keyword evidence="3" id="KW-0472">Membrane</keyword>
<name>A0ABY4WH61_9BACL</name>
<dbReference type="SUPFAM" id="SSF54523">
    <property type="entry name" value="Pili subunits"/>
    <property type="match status" value="1"/>
</dbReference>
<comment type="subcellular location">
    <subcellularLocation>
        <location evidence="1">Cell surface</location>
    </subcellularLocation>
</comment>
<evidence type="ECO:0000313" key="5">
    <source>
        <dbReference type="Proteomes" id="UP001056500"/>
    </source>
</evidence>
<protein>
    <submittedName>
        <fullName evidence="4">Prepilin-type N-terminal cleavage/methylation domain-containing protein</fullName>
    </submittedName>
</protein>
<dbReference type="PANTHER" id="PTHR30093">
    <property type="entry name" value="GENERAL SECRETION PATHWAY PROTEIN G"/>
    <property type="match status" value="1"/>
</dbReference>
<evidence type="ECO:0000256" key="3">
    <source>
        <dbReference type="SAM" id="Phobius"/>
    </source>
</evidence>
<evidence type="ECO:0000313" key="4">
    <source>
        <dbReference type="EMBL" id="USG64669.1"/>
    </source>
</evidence>
<keyword evidence="3" id="KW-1133">Transmembrane helix</keyword>
<dbReference type="Gene3D" id="3.30.700.10">
    <property type="entry name" value="Glycoprotein, Type 4 Pilin"/>
    <property type="match status" value="1"/>
</dbReference>
<dbReference type="PROSITE" id="PS00409">
    <property type="entry name" value="PROKAR_NTER_METHYL"/>
    <property type="match status" value="1"/>
</dbReference>
<evidence type="ECO:0000256" key="2">
    <source>
        <dbReference type="ARBA" id="ARBA00023287"/>
    </source>
</evidence>
<gene>
    <name evidence="4" type="ORF">NDK47_21375</name>
</gene>
<keyword evidence="3" id="KW-0812">Transmembrane</keyword>
<organism evidence="4 5">
    <name type="scientific">Brevibacillus ruminantium</name>
    <dbReference type="NCBI Taxonomy" id="2950604"/>
    <lineage>
        <taxon>Bacteria</taxon>
        <taxon>Bacillati</taxon>
        <taxon>Bacillota</taxon>
        <taxon>Bacilli</taxon>
        <taxon>Bacillales</taxon>
        <taxon>Paenibacillaceae</taxon>
        <taxon>Brevibacillus</taxon>
    </lineage>
</organism>
<keyword evidence="2" id="KW-0178">Competence</keyword>
<accession>A0ABY4WH61</accession>
<proteinExistence type="predicted"/>
<dbReference type="InterPro" id="IPR012902">
    <property type="entry name" value="N_methyl_site"/>
</dbReference>
<dbReference type="PANTHER" id="PTHR30093:SF43">
    <property type="entry name" value="SLR2015 PROTEIN"/>
    <property type="match status" value="1"/>
</dbReference>
<reference evidence="4" key="1">
    <citation type="submission" date="2022-06" db="EMBL/GenBank/DDBJ databases">
        <title>Genome sequencing of Brevibacillus sp. BB3-R1.</title>
        <authorList>
            <person name="Heo J."/>
            <person name="Lee D."/>
            <person name="Won M."/>
            <person name="Han B.-H."/>
            <person name="Hong S.-B."/>
            <person name="Kwon S.-W."/>
        </authorList>
    </citation>
    <scope>NUCLEOTIDE SEQUENCE</scope>
    <source>
        <strain evidence="4">BB3-R1</strain>
    </source>
</reference>